<name>U1P9N9_9EURY</name>
<evidence type="ECO:0000313" key="1">
    <source>
        <dbReference type="EMBL" id="ERG90262.1"/>
    </source>
</evidence>
<reference evidence="1 2" key="1">
    <citation type="journal article" date="2013" name="PLoS ONE">
        <title>Assembly-driven community genomics of a hypersaline microbial ecosystem.</title>
        <authorList>
            <person name="Podell S."/>
            <person name="Ugalde J.A."/>
            <person name="Narasingarao P."/>
            <person name="Banfield J.F."/>
            <person name="Heidelberg K.B."/>
            <person name="Allen E.E."/>
        </authorList>
    </citation>
    <scope>NUCLEOTIDE SEQUENCE [LARGE SCALE GENOMIC DNA]</scope>
    <source>
        <strain evidence="2">J07HQW1</strain>
    </source>
</reference>
<protein>
    <submittedName>
        <fullName evidence="1">Uncharacterized protein</fullName>
    </submittedName>
</protein>
<proteinExistence type="predicted"/>
<accession>U1P9N9</accession>
<dbReference type="STRING" id="1238424.J07HQW1_00280"/>
<organism evidence="1 2">
    <name type="scientific">Haloquadratum walsbyi J07HQW1</name>
    <dbReference type="NCBI Taxonomy" id="1238424"/>
    <lineage>
        <taxon>Archaea</taxon>
        <taxon>Methanobacteriati</taxon>
        <taxon>Methanobacteriota</taxon>
        <taxon>Stenosarchaea group</taxon>
        <taxon>Halobacteria</taxon>
        <taxon>Halobacteriales</taxon>
        <taxon>Haloferacaceae</taxon>
        <taxon>Haloquadratum</taxon>
    </lineage>
</organism>
<dbReference type="HOGENOM" id="CLU_3038988_0_0_2"/>
<evidence type="ECO:0000313" key="2">
    <source>
        <dbReference type="Proteomes" id="UP000030649"/>
    </source>
</evidence>
<dbReference type="EMBL" id="KE356560">
    <property type="protein sequence ID" value="ERG90262.1"/>
    <property type="molecule type" value="Genomic_DNA"/>
</dbReference>
<dbReference type="AlphaFoldDB" id="U1P9N9"/>
<dbReference type="Proteomes" id="UP000030649">
    <property type="component" value="Unassembled WGS sequence"/>
</dbReference>
<gene>
    <name evidence="1" type="ORF">J07HQW1_00280</name>
</gene>
<sequence>MIDTQIDKSVDTILIKHNKGSCCPELTLHDETTYPWRSVADHEKCRFDPTPLIS</sequence>